<reference evidence="2" key="1">
    <citation type="journal article" date="2023" name="Mol. Phylogenet. Evol.">
        <title>Genome-scale phylogeny and comparative genomics of the fungal order Sordariales.</title>
        <authorList>
            <person name="Hensen N."/>
            <person name="Bonometti L."/>
            <person name="Westerberg I."/>
            <person name="Brannstrom I.O."/>
            <person name="Guillou S."/>
            <person name="Cros-Aarteil S."/>
            <person name="Calhoun S."/>
            <person name="Haridas S."/>
            <person name="Kuo A."/>
            <person name="Mondo S."/>
            <person name="Pangilinan J."/>
            <person name="Riley R."/>
            <person name="LaButti K."/>
            <person name="Andreopoulos B."/>
            <person name="Lipzen A."/>
            <person name="Chen C."/>
            <person name="Yan M."/>
            <person name="Daum C."/>
            <person name="Ng V."/>
            <person name="Clum A."/>
            <person name="Steindorff A."/>
            <person name="Ohm R.A."/>
            <person name="Martin F."/>
            <person name="Silar P."/>
            <person name="Natvig D.O."/>
            <person name="Lalanne C."/>
            <person name="Gautier V."/>
            <person name="Ament-Velasquez S.L."/>
            <person name="Kruys A."/>
            <person name="Hutchinson M.I."/>
            <person name="Powell A.J."/>
            <person name="Barry K."/>
            <person name="Miller A.N."/>
            <person name="Grigoriev I.V."/>
            <person name="Debuchy R."/>
            <person name="Gladieux P."/>
            <person name="Hiltunen Thoren M."/>
            <person name="Johannesson H."/>
        </authorList>
    </citation>
    <scope>NUCLEOTIDE SEQUENCE</scope>
    <source>
        <strain evidence="2">CBS 232.78</strain>
    </source>
</reference>
<feature type="region of interest" description="Disordered" evidence="1">
    <location>
        <begin position="38"/>
        <end position="66"/>
    </location>
</feature>
<accession>A0AAE0U0H5</accession>
<organism evidence="2 3">
    <name type="scientific">Podospora didyma</name>
    <dbReference type="NCBI Taxonomy" id="330526"/>
    <lineage>
        <taxon>Eukaryota</taxon>
        <taxon>Fungi</taxon>
        <taxon>Dikarya</taxon>
        <taxon>Ascomycota</taxon>
        <taxon>Pezizomycotina</taxon>
        <taxon>Sordariomycetes</taxon>
        <taxon>Sordariomycetidae</taxon>
        <taxon>Sordariales</taxon>
        <taxon>Podosporaceae</taxon>
        <taxon>Podospora</taxon>
    </lineage>
</organism>
<gene>
    <name evidence="2" type="ORF">B0H63DRAFT_520549</name>
</gene>
<feature type="compositionally biased region" description="Basic residues" evidence="1">
    <location>
        <begin position="132"/>
        <end position="141"/>
    </location>
</feature>
<dbReference type="Proteomes" id="UP001285441">
    <property type="component" value="Unassembled WGS sequence"/>
</dbReference>
<feature type="compositionally biased region" description="Low complexity" evidence="1">
    <location>
        <begin position="176"/>
        <end position="189"/>
    </location>
</feature>
<proteinExistence type="predicted"/>
<feature type="compositionally biased region" description="Low complexity" evidence="1">
    <location>
        <begin position="44"/>
        <end position="62"/>
    </location>
</feature>
<evidence type="ECO:0000256" key="1">
    <source>
        <dbReference type="SAM" id="MobiDB-lite"/>
    </source>
</evidence>
<comment type="caution">
    <text evidence="2">The sequence shown here is derived from an EMBL/GenBank/DDBJ whole genome shotgun (WGS) entry which is preliminary data.</text>
</comment>
<feature type="compositionally biased region" description="Basic and acidic residues" evidence="1">
    <location>
        <begin position="152"/>
        <end position="163"/>
    </location>
</feature>
<sequence>MVTKGAGNCLDLQELSAADSPRTLRPWLNFGAPVRPDPIPGRFSGTSLSTSTSSTTSITSTTEGSPQDYNVPLKLIDIIANKEVTDALMDVEVTQHCARPLLAEFFSGKLRSDETDWWAGNQTEYMYDDKRNTHRLRRGPPRSRLPSYWLRAPEETPHRRESDSDSSDSNPVMPLAVEPAPAQPQPVQA</sequence>
<dbReference type="AlphaFoldDB" id="A0AAE0U0H5"/>
<reference evidence="2" key="2">
    <citation type="submission" date="2023-06" db="EMBL/GenBank/DDBJ databases">
        <authorList>
            <consortium name="Lawrence Berkeley National Laboratory"/>
            <person name="Haridas S."/>
            <person name="Hensen N."/>
            <person name="Bonometti L."/>
            <person name="Westerberg I."/>
            <person name="Brannstrom I.O."/>
            <person name="Guillou S."/>
            <person name="Cros-Aarteil S."/>
            <person name="Calhoun S."/>
            <person name="Kuo A."/>
            <person name="Mondo S."/>
            <person name="Pangilinan J."/>
            <person name="Riley R."/>
            <person name="LaButti K."/>
            <person name="Andreopoulos B."/>
            <person name="Lipzen A."/>
            <person name="Chen C."/>
            <person name="Yanf M."/>
            <person name="Daum C."/>
            <person name="Ng V."/>
            <person name="Clum A."/>
            <person name="Steindorff A."/>
            <person name="Ohm R."/>
            <person name="Martin F."/>
            <person name="Silar P."/>
            <person name="Natvig D."/>
            <person name="Lalanne C."/>
            <person name="Gautier V."/>
            <person name="Ament-velasquez S.L."/>
            <person name="Kruys A."/>
            <person name="Hutchinson M.I."/>
            <person name="Powell A.J."/>
            <person name="Barry K."/>
            <person name="Miller A.N."/>
            <person name="Grigoriev I.V."/>
            <person name="Debuchy R."/>
            <person name="Gladieux P."/>
            <person name="Thoren M.H."/>
            <person name="Johannesson H."/>
        </authorList>
    </citation>
    <scope>NUCLEOTIDE SEQUENCE</scope>
    <source>
        <strain evidence="2">CBS 232.78</strain>
    </source>
</reference>
<evidence type="ECO:0000313" key="2">
    <source>
        <dbReference type="EMBL" id="KAK3386453.1"/>
    </source>
</evidence>
<feature type="region of interest" description="Disordered" evidence="1">
    <location>
        <begin position="132"/>
        <end position="189"/>
    </location>
</feature>
<dbReference type="EMBL" id="JAULSW010000003">
    <property type="protein sequence ID" value="KAK3386453.1"/>
    <property type="molecule type" value="Genomic_DNA"/>
</dbReference>
<name>A0AAE0U0H5_9PEZI</name>
<evidence type="ECO:0000313" key="3">
    <source>
        <dbReference type="Proteomes" id="UP001285441"/>
    </source>
</evidence>
<keyword evidence="3" id="KW-1185">Reference proteome</keyword>
<protein>
    <submittedName>
        <fullName evidence="2">Uncharacterized protein</fullName>
    </submittedName>
</protein>